<sequence length="160" mass="17743">MKKLTALRQYLIDAVPHLQRDPDGLLTFVEDGTIEFSAGPTLSHGYTFTAQLVLTDFADDVDTVMVPLLDWLAVYQPDLAPAEAVRFEAEVLSNSAVDLALRVQLTERVIAKKDCDTGKISVEHRMPRFDVDTCGPRRWQLMAEDHHLSGYAAPESTDAG</sequence>
<dbReference type="Pfam" id="PF06891">
    <property type="entry name" value="P2_Phage_GpR"/>
    <property type="match status" value="1"/>
</dbReference>
<dbReference type="InterPro" id="IPR009678">
    <property type="entry name" value="Phage_tail_completion_R"/>
</dbReference>
<proteinExistence type="predicted"/>
<evidence type="ECO:0000313" key="2">
    <source>
        <dbReference type="Proteomes" id="UP001269375"/>
    </source>
</evidence>
<comment type="caution">
    <text evidence="1">The sequence shown here is derived from an EMBL/GenBank/DDBJ whole genome shotgun (WGS) entry which is preliminary data.</text>
</comment>
<reference evidence="1 2" key="1">
    <citation type="submission" date="2023-04" db="EMBL/GenBank/DDBJ databases">
        <title>A long-awaited taxogenomic arrangement of the family Halomonadaceae.</title>
        <authorList>
            <person name="De La Haba R."/>
            <person name="Chuvochina M."/>
            <person name="Wittouck S."/>
            <person name="Arahal D.R."/>
            <person name="Sanchez-Porro C."/>
            <person name="Hugenholtz P."/>
            <person name="Ventosa A."/>
        </authorList>
    </citation>
    <scope>NUCLEOTIDE SEQUENCE [LARGE SCALE GENOMIC DNA]</scope>
    <source>
        <strain evidence="1 2">DSM 22428</strain>
    </source>
</reference>
<protein>
    <submittedName>
        <fullName evidence="1">Phage tail protein</fullName>
    </submittedName>
</protein>
<name>A0ABU1GYK1_9GAMM</name>
<dbReference type="RefSeq" id="WP_251595030.1">
    <property type="nucleotide sequence ID" value="NZ_JAMLJI010000004.1"/>
</dbReference>
<evidence type="ECO:0000313" key="1">
    <source>
        <dbReference type="EMBL" id="MDR5897127.1"/>
    </source>
</evidence>
<gene>
    <name evidence="1" type="ORF">QC825_13720</name>
</gene>
<accession>A0ABU1GYK1</accession>
<organism evidence="1 2">
    <name type="scientific">Larsenimonas suaedae</name>
    <dbReference type="NCBI Taxonomy" id="1851019"/>
    <lineage>
        <taxon>Bacteria</taxon>
        <taxon>Pseudomonadati</taxon>
        <taxon>Pseudomonadota</taxon>
        <taxon>Gammaproteobacteria</taxon>
        <taxon>Oceanospirillales</taxon>
        <taxon>Halomonadaceae</taxon>
        <taxon>Larsenimonas</taxon>
    </lineage>
</organism>
<keyword evidence="2" id="KW-1185">Reference proteome</keyword>
<dbReference type="Proteomes" id="UP001269375">
    <property type="component" value="Unassembled WGS sequence"/>
</dbReference>
<dbReference type="EMBL" id="JARWAO010000008">
    <property type="protein sequence ID" value="MDR5897127.1"/>
    <property type="molecule type" value="Genomic_DNA"/>
</dbReference>